<evidence type="ECO:0000313" key="2">
    <source>
        <dbReference type="Proteomes" id="UP000735302"/>
    </source>
</evidence>
<dbReference type="Proteomes" id="UP000735302">
    <property type="component" value="Unassembled WGS sequence"/>
</dbReference>
<keyword evidence="2" id="KW-1185">Reference proteome</keyword>
<dbReference type="EMBL" id="BLXT01005284">
    <property type="protein sequence ID" value="GFO21816.1"/>
    <property type="molecule type" value="Genomic_DNA"/>
</dbReference>
<gene>
    <name evidence="1" type="ORF">PoB_004832100</name>
</gene>
<accession>A0AAV4BMY4</accession>
<sequence length="84" mass="9386">MQFKTLALARAAEVVGKEKFKWKISGRMSEEEVAAVLKALISFILDGPTATEQSDAAENAHKQAVLTVFQLLAFNCRRFSRKRS</sequence>
<reference evidence="1 2" key="1">
    <citation type="journal article" date="2021" name="Elife">
        <title>Chloroplast acquisition without the gene transfer in kleptoplastic sea slugs, Plakobranchus ocellatus.</title>
        <authorList>
            <person name="Maeda T."/>
            <person name="Takahashi S."/>
            <person name="Yoshida T."/>
            <person name="Shimamura S."/>
            <person name="Takaki Y."/>
            <person name="Nagai Y."/>
            <person name="Toyoda A."/>
            <person name="Suzuki Y."/>
            <person name="Arimoto A."/>
            <person name="Ishii H."/>
            <person name="Satoh N."/>
            <person name="Nishiyama T."/>
            <person name="Hasebe M."/>
            <person name="Maruyama T."/>
            <person name="Minagawa J."/>
            <person name="Obokata J."/>
            <person name="Shigenobu S."/>
        </authorList>
    </citation>
    <scope>NUCLEOTIDE SEQUENCE [LARGE SCALE GENOMIC DNA]</scope>
</reference>
<dbReference type="AlphaFoldDB" id="A0AAV4BMY4"/>
<evidence type="ECO:0000313" key="1">
    <source>
        <dbReference type="EMBL" id="GFO21816.1"/>
    </source>
</evidence>
<name>A0AAV4BMY4_9GAST</name>
<protein>
    <submittedName>
        <fullName evidence="1">Uncharacterized protein</fullName>
    </submittedName>
</protein>
<comment type="caution">
    <text evidence="1">The sequence shown here is derived from an EMBL/GenBank/DDBJ whole genome shotgun (WGS) entry which is preliminary data.</text>
</comment>
<organism evidence="1 2">
    <name type="scientific">Plakobranchus ocellatus</name>
    <dbReference type="NCBI Taxonomy" id="259542"/>
    <lineage>
        <taxon>Eukaryota</taxon>
        <taxon>Metazoa</taxon>
        <taxon>Spiralia</taxon>
        <taxon>Lophotrochozoa</taxon>
        <taxon>Mollusca</taxon>
        <taxon>Gastropoda</taxon>
        <taxon>Heterobranchia</taxon>
        <taxon>Euthyneura</taxon>
        <taxon>Panpulmonata</taxon>
        <taxon>Sacoglossa</taxon>
        <taxon>Placobranchoidea</taxon>
        <taxon>Plakobranchidae</taxon>
        <taxon>Plakobranchus</taxon>
    </lineage>
</organism>
<proteinExistence type="predicted"/>